<dbReference type="GO" id="GO:0009611">
    <property type="term" value="P:response to wounding"/>
    <property type="evidence" value="ECO:0007669"/>
    <property type="project" value="InterPro"/>
</dbReference>
<dbReference type="SUPFAM" id="SSF54654">
    <property type="entry name" value="CI-2 family of serine protease inhibitors"/>
    <property type="match status" value="2"/>
</dbReference>
<dbReference type="GO" id="GO:0004867">
    <property type="term" value="F:serine-type endopeptidase inhibitor activity"/>
    <property type="evidence" value="ECO:0007669"/>
    <property type="project" value="UniProtKB-KW"/>
</dbReference>
<reference evidence="5" key="1">
    <citation type="journal article" date="2019" name="Nat. Commun.">
        <title>The genome of broomcorn millet.</title>
        <authorList>
            <person name="Zou C."/>
            <person name="Miki D."/>
            <person name="Li D."/>
            <person name="Tang Q."/>
            <person name="Xiao L."/>
            <person name="Rajput S."/>
            <person name="Deng P."/>
            <person name="Jia W."/>
            <person name="Huang R."/>
            <person name="Zhang M."/>
            <person name="Sun Y."/>
            <person name="Hu J."/>
            <person name="Fu X."/>
            <person name="Schnable P.S."/>
            <person name="Li F."/>
            <person name="Zhang H."/>
            <person name="Feng B."/>
            <person name="Zhu X."/>
            <person name="Liu R."/>
            <person name="Schnable J.C."/>
            <person name="Zhu J.-K."/>
            <person name="Zhang H."/>
        </authorList>
    </citation>
    <scope>NUCLEOTIDE SEQUENCE [LARGE SCALE GENOMIC DNA]</scope>
</reference>
<dbReference type="Proteomes" id="UP000275267">
    <property type="component" value="Unassembled WGS sequence"/>
</dbReference>
<sequence length="189" mass="19964">MGRGLSSLPPPAVGGADDVNTSSWPELVGSHLTDAVAVIKSQRPDVHIKLFGAADPEPRDFDPHRVCLFVGDRQPAGRQDARRRLIGSLLGPPPIAAPDVHSAAVCCPRSTGLYRMKVKMSVPIPGKSSWPELVGVLGTLAATAIAHDRPDVAVEVLPQGAPIIPDYNPTRVRVFLDNNGLVAKTPVIG</sequence>
<name>A0A3L6RQX0_PANMI</name>
<comment type="similarity">
    <text evidence="1">Belongs to the protease inhibitor I13 (potato type I serine protease inhibitor) family.</text>
</comment>
<proteinExistence type="inferred from homology"/>
<evidence type="ECO:0000256" key="1">
    <source>
        <dbReference type="ARBA" id="ARBA00008210"/>
    </source>
</evidence>
<dbReference type="OrthoDB" id="626959at2759"/>
<dbReference type="InterPro" id="IPR000864">
    <property type="entry name" value="Prot_inh_pot1"/>
</dbReference>
<gene>
    <name evidence="4" type="ORF">C2845_PM11G13070</name>
</gene>
<comment type="caution">
    <text evidence="4">The sequence shown here is derived from an EMBL/GenBank/DDBJ whole genome shotgun (WGS) entry which is preliminary data.</text>
</comment>
<dbReference type="AlphaFoldDB" id="A0A3L6RQX0"/>
<accession>A0A3L6RQX0</accession>
<evidence type="ECO:0008006" key="6">
    <source>
        <dbReference type="Google" id="ProtNLM"/>
    </source>
</evidence>
<evidence type="ECO:0000313" key="5">
    <source>
        <dbReference type="Proteomes" id="UP000275267"/>
    </source>
</evidence>
<dbReference type="PANTHER" id="PTHR33091:SF53">
    <property type="entry name" value="OS08G0441300 PROTEIN"/>
    <property type="match status" value="1"/>
</dbReference>
<dbReference type="InterPro" id="IPR036354">
    <property type="entry name" value="Prot_inh_pot1_sf"/>
</dbReference>
<dbReference type="STRING" id="4540.A0A3L6RQX0"/>
<dbReference type="Gene3D" id="3.30.10.10">
    <property type="entry name" value="Trypsin Inhibitor V, subunit A"/>
    <property type="match status" value="2"/>
</dbReference>
<keyword evidence="5" id="KW-1185">Reference proteome</keyword>
<evidence type="ECO:0000256" key="2">
    <source>
        <dbReference type="ARBA" id="ARBA00022690"/>
    </source>
</evidence>
<evidence type="ECO:0000313" key="4">
    <source>
        <dbReference type="EMBL" id="RLN08099.1"/>
    </source>
</evidence>
<dbReference type="EMBL" id="PQIB02000007">
    <property type="protein sequence ID" value="RLN08099.1"/>
    <property type="molecule type" value="Genomic_DNA"/>
</dbReference>
<dbReference type="PROSITE" id="PS00285">
    <property type="entry name" value="POTATO_INHIBITOR"/>
    <property type="match status" value="1"/>
</dbReference>
<evidence type="ECO:0000256" key="3">
    <source>
        <dbReference type="ARBA" id="ARBA00022900"/>
    </source>
</evidence>
<dbReference type="PANTHER" id="PTHR33091">
    <property type="entry name" value="PROTEIN, PUTATIVE, EXPRESSED-RELATED"/>
    <property type="match status" value="1"/>
</dbReference>
<dbReference type="PRINTS" id="PR00292">
    <property type="entry name" value="POTATOINHBTR"/>
</dbReference>
<keyword evidence="3" id="KW-0722">Serine protease inhibitor</keyword>
<organism evidence="4 5">
    <name type="scientific">Panicum miliaceum</name>
    <name type="common">Proso millet</name>
    <name type="synonym">Broomcorn millet</name>
    <dbReference type="NCBI Taxonomy" id="4540"/>
    <lineage>
        <taxon>Eukaryota</taxon>
        <taxon>Viridiplantae</taxon>
        <taxon>Streptophyta</taxon>
        <taxon>Embryophyta</taxon>
        <taxon>Tracheophyta</taxon>
        <taxon>Spermatophyta</taxon>
        <taxon>Magnoliopsida</taxon>
        <taxon>Liliopsida</taxon>
        <taxon>Poales</taxon>
        <taxon>Poaceae</taxon>
        <taxon>PACMAD clade</taxon>
        <taxon>Panicoideae</taxon>
        <taxon>Panicodae</taxon>
        <taxon>Paniceae</taxon>
        <taxon>Panicinae</taxon>
        <taxon>Panicum</taxon>
        <taxon>Panicum sect. Panicum</taxon>
    </lineage>
</organism>
<keyword evidence="2" id="KW-0646">Protease inhibitor</keyword>
<protein>
    <recommendedName>
        <fullName evidence="6">Subtilisin inhibitor 1</fullName>
    </recommendedName>
</protein>
<dbReference type="Pfam" id="PF00280">
    <property type="entry name" value="potato_inhibit"/>
    <property type="match status" value="2"/>
</dbReference>